<keyword evidence="3" id="KW-1185">Reference proteome</keyword>
<accession>A0A7J0GVS8</accession>
<reference evidence="2 3" key="1">
    <citation type="submission" date="2019-07" db="EMBL/GenBank/DDBJ databases">
        <title>De Novo Assembly of kiwifruit Actinidia rufa.</title>
        <authorList>
            <person name="Sugita-Konishi S."/>
            <person name="Sato K."/>
            <person name="Mori E."/>
            <person name="Abe Y."/>
            <person name="Kisaki G."/>
            <person name="Hamano K."/>
            <person name="Suezawa K."/>
            <person name="Otani M."/>
            <person name="Fukuda T."/>
            <person name="Manabe T."/>
            <person name="Gomi K."/>
            <person name="Tabuchi M."/>
            <person name="Akimitsu K."/>
            <person name="Kataoka I."/>
        </authorList>
    </citation>
    <scope>NUCLEOTIDE SEQUENCE [LARGE SCALE GENOMIC DNA]</scope>
    <source>
        <strain evidence="3">cv. Fuchu</strain>
    </source>
</reference>
<evidence type="ECO:0000313" key="3">
    <source>
        <dbReference type="Proteomes" id="UP000585474"/>
    </source>
</evidence>
<gene>
    <name evidence="2" type="ORF">Acr_24g0010310</name>
</gene>
<evidence type="ECO:0000256" key="1">
    <source>
        <dbReference type="SAM" id="MobiDB-lite"/>
    </source>
</evidence>
<dbReference type="OrthoDB" id="1626981at2759"/>
<comment type="caution">
    <text evidence="2">The sequence shown here is derived from an EMBL/GenBank/DDBJ whole genome shotgun (WGS) entry which is preliminary data.</text>
</comment>
<protein>
    <submittedName>
        <fullName evidence="2">ABC-2 type transporter family protein</fullName>
    </submittedName>
</protein>
<feature type="compositionally biased region" description="Acidic residues" evidence="1">
    <location>
        <begin position="130"/>
        <end position="146"/>
    </location>
</feature>
<organism evidence="2 3">
    <name type="scientific">Actinidia rufa</name>
    <dbReference type="NCBI Taxonomy" id="165716"/>
    <lineage>
        <taxon>Eukaryota</taxon>
        <taxon>Viridiplantae</taxon>
        <taxon>Streptophyta</taxon>
        <taxon>Embryophyta</taxon>
        <taxon>Tracheophyta</taxon>
        <taxon>Spermatophyta</taxon>
        <taxon>Magnoliopsida</taxon>
        <taxon>eudicotyledons</taxon>
        <taxon>Gunneridae</taxon>
        <taxon>Pentapetalae</taxon>
        <taxon>asterids</taxon>
        <taxon>Ericales</taxon>
        <taxon>Actinidiaceae</taxon>
        <taxon>Actinidia</taxon>
    </lineage>
</organism>
<proteinExistence type="predicted"/>
<feature type="compositionally biased region" description="Basic and acidic residues" evidence="1">
    <location>
        <begin position="172"/>
        <end position="191"/>
    </location>
</feature>
<evidence type="ECO:0000313" key="2">
    <source>
        <dbReference type="EMBL" id="GFZ14841.1"/>
    </source>
</evidence>
<feature type="compositionally biased region" description="Basic and acidic residues" evidence="1">
    <location>
        <begin position="147"/>
        <end position="164"/>
    </location>
</feature>
<dbReference type="EMBL" id="BJWL01000024">
    <property type="protein sequence ID" value="GFZ14841.1"/>
    <property type="molecule type" value="Genomic_DNA"/>
</dbReference>
<feature type="region of interest" description="Disordered" evidence="1">
    <location>
        <begin position="120"/>
        <end position="191"/>
    </location>
</feature>
<name>A0A7J0GVS8_9ERIC</name>
<dbReference type="Proteomes" id="UP000585474">
    <property type="component" value="Unassembled WGS sequence"/>
</dbReference>
<sequence>MSCFTLLPSLDEHCCWTRASYQVQSAFLHNNSINKLIPVEMYKVRHQGQRHIRPGGHAHLARNVHPQTAQQFDLQSVRCIPKGRVVEHLESPNEALGGGVEFILEDRFVGVFHEGDVVEPEPVGRNSVAVDEEAAEEEEVAEDGDDDRVSNNDVRDHAGEERYEGASGPEGGEDHEKVEEEPRDAPAEAHPKEGGAAIGIIGGFAHENVAFMKEHWEVLAELKKVVAMATAKKPKRSWTPLEVLSRRQNKVARMKPVTIAEPRRTPKSSGILRELVIVRLDSITISIQKELAKV</sequence>
<dbReference type="AlphaFoldDB" id="A0A7J0GVS8"/>